<feature type="compositionally biased region" description="Basic and acidic residues" evidence="1">
    <location>
        <begin position="1"/>
        <end position="13"/>
    </location>
</feature>
<feature type="compositionally biased region" description="Basic and acidic residues" evidence="1">
    <location>
        <begin position="59"/>
        <end position="74"/>
    </location>
</feature>
<gene>
    <name evidence="2" type="ORF">QNI29_12185</name>
</gene>
<organism evidence="2 3">
    <name type="scientific">Pontibacillus chungwhensis</name>
    <dbReference type="NCBI Taxonomy" id="265426"/>
    <lineage>
        <taxon>Bacteria</taxon>
        <taxon>Bacillati</taxon>
        <taxon>Bacillota</taxon>
        <taxon>Bacilli</taxon>
        <taxon>Bacillales</taxon>
        <taxon>Bacillaceae</taxon>
        <taxon>Pontibacillus</taxon>
    </lineage>
</organism>
<name>A0ABY8UVH7_9BACI</name>
<feature type="region of interest" description="Disordered" evidence="1">
    <location>
        <begin position="1"/>
        <end position="74"/>
    </location>
</feature>
<accession>A0ABY8UVH7</accession>
<reference evidence="2 3" key="1">
    <citation type="submission" date="2023-05" db="EMBL/GenBank/DDBJ databases">
        <title>Comparative genomics reveals the evidence of polycyclic aromatic hydrocarbons degradation in moderately halophilic genus Pontibacillus.</title>
        <authorList>
            <person name="Yang H."/>
            <person name="Qian Z."/>
        </authorList>
    </citation>
    <scope>NUCLEOTIDE SEQUENCE [LARGE SCALE GENOMIC DNA]</scope>
    <source>
        <strain evidence="3">HN14</strain>
    </source>
</reference>
<evidence type="ECO:0000256" key="1">
    <source>
        <dbReference type="SAM" id="MobiDB-lite"/>
    </source>
</evidence>
<proteinExistence type="predicted"/>
<feature type="compositionally biased region" description="Polar residues" evidence="1">
    <location>
        <begin position="15"/>
        <end position="27"/>
    </location>
</feature>
<sequence length="74" mass="8563">MSDKKRNSEDHQMSEAFTANSKLSQAFNGEDHEDRGMEGENLSQYYMNNNTPAIDIDPLEDRDHDTEDQVKNKE</sequence>
<feature type="compositionally biased region" description="Polar residues" evidence="1">
    <location>
        <begin position="41"/>
        <end position="52"/>
    </location>
</feature>
<evidence type="ECO:0000313" key="2">
    <source>
        <dbReference type="EMBL" id="WIF96509.1"/>
    </source>
</evidence>
<keyword evidence="3" id="KW-1185">Reference proteome</keyword>
<evidence type="ECO:0008006" key="4">
    <source>
        <dbReference type="Google" id="ProtNLM"/>
    </source>
</evidence>
<dbReference type="RefSeq" id="WP_231416783.1">
    <property type="nucleotide sequence ID" value="NZ_CP126446.1"/>
</dbReference>
<dbReference type="Proteomes" id="UP001236652">
    <property type="component" value="Chromosome"/>
</dbReference>
<dbReference type="EMBL" id="CP126446">
    <property type="protein sequence ID" value="WIF96509.1"/>
    <property type="molecule type" value="Genomic_DNA"/>
</dbReference>
<evidence type="ECO:0000313" key="3">
    <source>
        <dbReference type="Proteomes" id="UP001236652"/>
    </source>
</evidence>
<feature type="compositionally biased region" description="Basic and acidic residues" evidence="1">
    <location>
        <begin position="29"/>
        <end position="38"/>
    </location>
</feature>
<protein>
    <recommendedName>
        <fullName evidence="4">DUF4025 domain-containing protein</fullName>
    </recommendedName>
</protein>